<comment type="caution">
    <text evidence="1">The sequence shown here is derived from an EMBL/GenBank/DDBJ whole genome shotgun (WGS) entry which is preliminary data.</text>
</comment>
<dbReference type="Proteomes" id="UP001595961">
    <property type="component" value="Unassembled WGS sequence"/>
</dbReference>
<dbReference type="EMBL" id="JBHSGA010000017">
    <property type="protein sequence ID" value="MFC4526884.1"/>
    <property type="molecule type" value="Genomic_DNA"/>
</dbReference>
<evidence type="ECO:0000313" key="1">
    <source>
        <dbReference type="EMBL" id="MFC4526884.1"/>
    </source>
</evidence>
<evidence type="ECO:0000313" key="2">
    <source>
        <dbReference type="Proteomes" id="UP001595961"/>
    </source>
</evidence>
<protein>
    <submittedName>
        <fullName evidence="1">Uncharacterized protein</fullName>
    </submittedName>
</protein>
<gene>
    <name evidence="1" type="ORF">ACFO5W_09615</name>
</gene>
<organism evidence="1 2">
    <name type="scientific">Dyella halodurans</name>
    <dbReference type="NCBI Taxonomy" id="1920171"/>
    <lineage>
        <taxon>Bacteria</taxon>
        <taxon>Pseudomonadati</taxon>
        <taxon>Pseudomonadota</taxon>
        <taxon>Gammaproteobacteria</taxon>
        <taxon>Lysobacterales</taxon>
        <taxon>Rhodanobacteraceae</taxon>
        <taxon>Dyella</taxon>
    </lineage>
</organism>
<sequence>MLDIQVRFSLPIAYQNAFVSLHDREHKVDFHLKEGTHVAQSEYVDLGVVDRVEGRRLLGKFSFEYTYEPDRHVVTVNGTDFDSARSMCLTTVPEGTSEFCRQRVTGGGFVADDLTSNPRWNYVTPLTPGLRDVFKGIVRTVNDRVIEALQEQPHLIVQVRKHPPEMSAEEHQKFLTVYRDGQFQGLHQAGRQYGPGEQVFTVDSVFGGEVTLNYGEAFANVIGSTNDPKIAGLTWIQLWANQFNTYPVICTSYQSNGFGCGNSLVGGHVIAGQHASVVAQGSNSVWIFPICVQHNNNDNVYMQALKYLKGIWLHNYMG</sequence>
<proteinExistence type="predicted"/>
<reference evidence="2" key="1">
    <citation type="journal article" date="2019" name="Int. J. Syst. Evol. Microbiol.">
        <title>The Global Catalogue of Microorganisms (GCM) 10K type strain sequencing project: providing services to taxonomists for standard genome sequencing and annotation.</title>
        <authorList>
            <consortium name="The Broad Institute Genomics Platform"/>
            <consortium name="The Broad Institute Genome Sequencing Center for Infectious Disease"/>
            <person name="Wu L."/>
            <person name="Ma J."/>
        </authorList>
    </citation>
    <scope>NUCLEOTIDE SEQUENCE [LARGE SCALE GENOMIC DNA]</scope>
    <source>
        <strain evidence="2">CCM 4481</strain>
    </source>
</reference>
<keyword evidence="2" id="KW-1185">Reference proteome</keyword>
<dbReference type="RefSeq" id="WP_266148785.1">
    <property type="nucleotide sequence ID" value="NZ_CP064028.1"/>
</dbReference>
<accession>A0ABV9C1N6</accession>
<name>A0ABV9C1N6_9GAMM</name>